<evidence type="ECO:0000313" key="2">
    <source>
        <dbReference type="EMBL" id="TRW89666.1"/>
    </source>
</evidence>
<dbReference type="RefSeq" id="WP_143733332.1">
    <property type="nucleotide sequence ID" value="NZ_RYFG02000121.1"/>
</dbReference>
<feature type="transmembrane region" description="Helical" evidence="1">
    <location>
        <begin position="6"/>
        <end position="24"/>
    </location>
</feature>
<evidence type="ECO:0000256" key="1">
    <source>
        <dbReference type="SAM" id="Phobius"/>
    </source>
</evidence>
<protein>
    <submittedName>
        <fullName evidence="2">(Na+)-NQR maturation NqrM</fullName>
    </submittedName>
</protein>
<comment type="caution">
    <text evidence="2">The sequence shown here is derived from an EMBL/GenBank/DDBJ whole genome shotgun (WGS) entry which is preliminary data.</text>
</comment>
<organism evidence="2 3">
    <name type="scientific">Candidatus Methylobacter oryzae</name>
    <dbReference type="NCBI Taxonomy" id="2497749"/>
    <lineage>
        <taxon>Bacteria</taxon>
        <taxon>Pseudomonadati</taxon>
        <taxon>Pseudomonadota</taxon>
        <taxon>Gammaproteobacteria</taxon>
        <taxon>Methylococcales</taxon>
        <taxon>Methylococcaceae</taxon>
        <taxon>Methylobacter</taxon>
    </lineage>
</organism>
<keyword evidence="3" id="KW-1185">Reference proteome</keyword>
<proteinExistence type="predicted"/>
<dbReference type="PANTHER" id="PTHR40691:SF1">
    <property type="entry name" value="EXPORTED PROTEIN"/>
    <property type="match status" value="1"/>
</dbReference>
<keyword evidence="1" id="KW-0472">Membrane</keyword>
<keyword evidence="1" id="KW-1133">Transmembrane helix</keyword>
<accession>A0ABY3C4L7</accession>
<dbReference type="Pfam" id="PF04400">
    <property type="entry name" value="NqrM"/>
    <property type="match status" value="1"/>
</dbReference>
<sequence>MTYFLVTFVFMVIVIVIMAIGVIFGRRAIKGSCGGAANNGDCVCVEKCDKRKKMEAEARLNQGS</sequence>
<name>A0ABY3C4L7_9GAMM</name>
<dbReference type="InterPro" id="IPR007495">
    <property type="entry name" value="NqrM"/>
</dbReference>
<dbReference type="PANTHER" id="PTHR40691">
    <property type="entry name" value="(NA+)-NQR MATURATION NQRM"/>
    <property type="match status" value="1"/>
</dbReference>
<dbReference type="EMBL" id="RYFG02000121">
    <property type="protein sequence ID" value="TRW89666.1"/>
    <property type="molecule type" value="Genomic_DNA"/>
</dbReference>
<dbReference type="Proteomes" id="UP000733744">
    <property type="component" value="Unassembled WGS sequence"/>
</dbReference>
<gene>
    <name evidence="2" type="primary">nqrM</name>
    <name evidence="2" type="ORF">EKO24_021700</name>
</gene>
<reference evidence="2 3" key="1">
    <citation type="journal article" date="2019" name="Antonie Van Leeuwenhoek">
        <title>Description of 'Ca. Methylobacter oryzae' KRF1, a novel species from the environmentally important Methylobacter clade 2.</title>
        <authorList>
            <person name="Khatri K."/>
            <person name="Mohite J.A."/>
            <person name="Pandit P.S."/>
            <person name="Bahulikar R."/>
            <person name="Rahalkar M.C."/>
        </authorList>
    </citation>
    <scope>NUCLEOTIDE SEQUENCE [LARGE SCALE GENOMIC DNA]</scope>
    <source>
        <strain evidence="2 3">KRF1</strain>
    </source>
</reference>
<keyword evidence="1" id="KW-0812">Transmembrane</keyword>
<evidence type="ECO:0000313" key="3">
    <source>
        <dbReference type="Proteomes" id="UP000733744"/>
    </source>
</evidence>